<dbReference type="STRING" id="872970.SAMN04488134_111103"/>
<accession>A0A1H8S198</accession>
<reference evidence="1 2" key="1">
    <citation type="submission" date="2016-10" db="EMBL/GenBank/DDBJ databases">
        <authorList>
            <person name="de Groot N.N."/>
        </authorList>
    </citation>
    <scope>NUCLEOTIDE SEQUENCE [LARGE SCALE GENOMIC DNA]</scope>
    <source>
        <strain evidence="1 2">CGMCC 1.10434</strain>
    </source>
</reference>
<dbReference type="Proteomes" id="UP000199300">
    <property type="component" value="Unassembled WGS sequence"/>
</dbReference>
<evidence type="ECO:0000313" key="2">
    <source>
        <dbReference type="Proteomes" id="UP000199300"/>
    </source>
</evidence>
<sequence length="80" mass="8981">MKKSIYQVIFRILLTGLIIIAVLTTISAVTNINYTAFLEWSQLASQQQDQLYANKIVHLTEKASVLEAFQPEQSLTPEGV</sequence>
<proteinExistence type="predicted"/>
<gene>
    <name evidence="1" type="ORF">SAMN04488134_111103</name>
</gene>
<organism evidence="1 2">
    <name type="scientific">Amphibacillus marinus</name>
    <dbReference type="NCBI Taxonomy" id="872970"/>
    <lineage>
        <taxon>Bacteria</taxon>
        <taxon>Bacillati</taxon>
        <taxon>Bacillota</taxon>
        <taxon>Bacilli</taxon>
        <taxon>Bacillales</taxon>
        <taxon>Bacillaceae</taxon>
        <taxon>Amphibacillus</taxon>
    </lineage>
</organism>
<dbReference type="AlphaFoldDB" id="A0A1H8S198"/>
<dbReference type="EMBL" id="FODJ01000011">
    <property type="protein sequence ID" value="SEO71953.1"/>
    <property type="molecule type" value="Genomic_DNA"/>
</dbReference>
<evidence type="ECO:0000313" key="1">
    <source>
        <dbReference type="EMBL" id="SEO71953.1"/>
    </source>
</evidence>
<dbReference type="RefSeq" id="WP_091499518.1">
    <property type="nucleotide sequence ID" value="NZ_FODJ01000011.1"/>
</dbReference>
<name>A0A1H8S198_9BACI</name>
<protein>
    <submittedName>
        <fullName evidence="1">Uncharacterized protein</fullName>
    </submittedName>
</protein>
<keyword evidence="2" id="KW-1185">Reference proteome</keyword>